<comment type="caution">
    <text evidence="3">The sequence shown here is derived from an EMBL/GenBank/DDBJ whole genome shotgun (WGS) entry which is preliminary data.</text>
</comment>
<name>A0AAW0C560_9AGAR</name>
<dbReference type="InterPro" id="IPR027417">
    <property type="entry name" value="P-loop_NTPase"/>
</dbReference>
<evidence type="ECO:0000259" key="2">
    <source>
        <dbReference type="PROSITE" id="PS50837"/>
    </source>
</evidence>
<dbReference type="SUPFAM" id="SSF52540">
    <property type="entry name" value="P-loop containing nucleoside triphosphate hydrolases"/>
    <property type="match status" value="1"/>
</dbReference>
<protein>
    <recommendedName>
        <fullName evidence="2">NACHT domain-containing protein</fullName>
    </recommendedName>
</protein>
<dbReference type="Proteomes" id="UP001383192">
    <property type="component" value="Unassembled WGS sequence"/>
</dbReference>
<sequence length="703" mass="81082">MIADISKWIEDETKTTSVLWLHGTAGIGKSAIAQHIAEKYAETRLAAAFFFSRSDPTRDNIYPFIASIAYQLCKVGSLSHPMLCSKIIEAIGVDPNVLEASCEVQLRNLIIEPCLRVDPPSWNAMRNLLVIDGLDECVDRSSQRRVLELILRLISAVFPPSWIVFLCSRPESQIRDGVEQIRSLRGFLKEIDMNEQEDLNRDIARYLTDEFSRIRRERRRVLGTEGAVWPGDNVIDELVRRADKQMIFAATIIKFIDSDDEPPQDRLETVRQIFVEVGSDSPYAALDALYHQILSTCGKWDKVQPVLQLLVTPHSYHDTRTPWRSPAMIARFLDVREAQVLVTLDKLHSVLRIPSGNGDEHPENVYVAHATFTEFLGDCSRSAEFYTPKMSESEYCEFVALFSLRTLSDLAHHYPPYHIHSFADATLVWEGKWDDINIPLQRLVMDGWTYWAGSTFPLSINLVKALSDFDPYHFICLWFREQFTQFLGRIISQADSSMFGYITRPETRIELAKSRESLLPRQFIESLELLEGIEVLNLAFPPDTEGNLVFWGTRWMEQWLRRPPAISSLTLVDAFLPPRWSASHGFLVLPPDSPHCRISALKDWIIVPIMKMKENSELESRVYYDLYAQGCGRWQQSWDVILHAFLEDIRNSTNYTISKGIVREDDLSRFRCLLKERLKMVRRLAVELHDAEDPEAFWSWQYV</sequence>
<dbReference type="InterPro" id="IPR007111">
    <property type="entry name" value="NACHT_NTPase"/>
</dbReference>
<proteinExistence type="predicted"/>
<dbReference type="PANTHER" id="PTHR10039">
    <property type="entry name" value="AMELOGENIN"/>
    <property type="match status" value="1"/>
</dbReference>
<reference evidence="3 4" key="1">
    <citation type="submission" date="2024-01" db="EMBL/GenBank/DDBJ databases">
        <title>A draft genome for a cacao thread blight-causing isolate of Paramarasmius palmivorus.</title>
        <authorList>
            <person name="Baruah I.K."/>
            <person name="Bukari Y."/>
            <person name="Amoako-Attah I."/>
            <person name="Meinhardt L.W."/>
            <person name="Bailey B.A."/>
            <person name="Cohen S.P."/>
        </authorList>
    </citation>
    <scope>NUCLEOTIDE SEQUENCE [LARGE SCALE GENOMIC DNA]</scope>
    <source>
        <strain evidence="3 4">GH-12</strain>
    </source>
</reference>
<accession>A0AAW0C560</accession>
<dbReference type="PANTHER" id="PTHR10039:SF14">
    <property type="entry name" value="NACHT DOMAIN-CONTAINING PROTEIN"/>
    <property type="match status" value="1"/>
</dbReference>
<feature type="domain" description="NACHT" evidence="2">
    <location>
        <begin position="17"/>
        <end position="172"/>
    </location>
</feature>
<dbReference type="PROSITE" id="PS50837">
    <property type="entry name" value="NACHT"/>
    <property type="match status" value="1"/>
</dbReference>
<dbReference type="EMBL" id="JAYKXP010000060">
    <property type="protein sequence ID" value="KAK7033676.1"/>
    <property type="molecule type" value="Genomic_DNA"/>
</dbReference>
<dbReference type="Gene3D" id="3.40.50.300">
    <property type="entry name" value="P-loop containing nucleotide triphosphate hydrolases"/>
    <property type="match status" value="1"/>
</dbReference>
<dbReference type="Pfam" id="PF24883">
    <property type="entry name" value="NPHP3_N"/>
    <property type="match status" value="1"/>
</dbReference>
<gene>
    <name evidence="3" type="ORF">VNI00_012676</name>
</gene>
<keyword evidence="4" id="KW-1185">Reference proteome</keyword>
<organism evidence="3 4">
    <name type="scientific">Paramarasmius palmivorus</name>
    <dbReference type="NCBI Taxonomy" id="297713"/>
    <lineage>
        <taxon>Eukaryota</taxon>
        <taxon>Fungi</taxon>
        <taxon>Dikarya</taxon>
        <taxon>Basidiomycota</taxon>
        <taxon>Agaricomycotina</taxon>
        <taxon>Agaricomycetes</taxon>
        <taxon>Agaricomycetidae</taxon>
        <taxon>Agaricales</taxon>
        <taxon>Marasmiineae</taxon>
        <taxon>Marasmiaceae</taxon>
        <taxon>Paramarasmius</taxon>
    </lineage>
</organism>
<evidence type="ECO:0000256" key="1">
    <source>
        <dbReference type="ARBA" id="ARBA00022737"/>
    </source>
</evidence>
<evidence type="ECO:0000313" key="3">
    <source>
        <dbReference type="EMBL" id="KAK7033676.1"/>
    </source>
</evidence>
<dbReference type="InterPro" id="IPR056884">
    <property type="entry name" value="NPHP3-like_N"/>
</dbReference>
<dbReference type="AlphaFoldDB" id="A0AAW0C560"/>
<keyword evidence="1" id="KW-0677">Repeat</keyword>
<evidence type="ECO:0000313" key="4">
    <source>
        <dbReference type="Proteomes" id="UP001383192"/>
    </source>
</evidence>